<evidence type="ECO:0000256" key="2">
    <source>
        <dbReference type="ARBA" id="ARBA00004696"/>
    </source>
</evidence>
<dbReference type="UniPathway" id="UPA00035">
    <property type="reaction ID" value="UER00043"/>
</dbReference>
<dbReference type="EMBL" id="NFZW01000001">
    <property type="protein sequence ID" value="RFA39494.1"/>
    <property type="molecule type" value="Genomic_DNA"/>
</dbReference>
<comment type="similarity">
    <text evidence="8">Belongs to the TrpC family.</text>
</comment>
<evidence type="ECO:0000256" key="6">
    <source>
        <dbReference type="ARBA" id="ARBA00023141"/>
    </source>
</evidence>
<dbReference type="GO" id="GO:0004640">
    <property type="term" value="F:phosphoribosylanthranilate isomerase activity"/>
    <property type="evidence" value="ECO:0007669"/>
    <property type="project" value="TreeGrafter"/>
</dbReference>
<accession>A0A3E0X442</accession>
<dbReference type="Proteomes" id="UP000256763">
    <property type="component" value="Unassembled WGS sequence"/>
</dbReference>
<dbReference type="Gene3D" id="3.20.20.70">
    <property type="entry name" value="Aldolase class I"/>
    <property type="match status" value="1"/>
</dbReference>
<dbReference type="FunFam" id="3.20.20.70:FF:000024">
    <property type="entry name" value="Indole-3-glycerol phosphate synthase"/>
    <property type="match status" value="1"/>
</dbReference>
<feature type="domain" description="Indole-3-glycerol phosphate synthase" evidence="9">
    <location>
        <begin position="9"/>
        <end position="264"/>
    </location>
</feature>
<dbReference type="InterPro" id="IPR013785">
    <property type="entry name" value="Aldolase_TIM"/>
</dbReference>
<dbReference type="InterPro" id="IPR001468">
    <property type="entry name" value="Indole-3-GlycerolPSynthase_CS"/>
</dbReference>
<evidence type="ECO:0000259" key="9">
    <source>
        <dbReference type="Pfam" id="PF00218"/>
    </source>
</evidence>
<keyword evidence="5 8" id="KW-0822">Tryptophan biosynthesis</keyword>
<dbReference type="InterPro" id="IPR011060">
    <property type="entry name" value="RibuloseP-bd_barrel"/>
</dbReference>
<dbReference type="CDD" id="cd00331">
    <property type="entry name" value="IGPS"/>
    <property type="match status" value="1"/>
</dbReference>
<dbReference type="Pfam" id="PF00218">
    <property type="entry name" value="IGPS"/>
    <property type="match status" value="1"/>
</dbReference>
<keyword evidence="4 8" id="KW-0210">Decarboxylase</keyword>
<dbReference type="HAMAP" id="MF_00134_B">
    <property type="entry name" value="IGPS_B"/>
    <property type="match status" value="1"/>
</dbReference>
<evidence type="ECO:0000256" key="7">
    <source>
        <dbReference type="ARBA" id="ARBA00023239"/>
    </source>
</evidence>
<dbReference type="EC" id="4.1.1.48" evidence="8"/>
<dbReference type="GO" id="GO:0004425">
    <property type="term" value="F:indole-3-glycerol-phosphate synthase activity"/>
    <property type="evidence" value="ECO:0007669"/>
    <property type="project" value="UniProtKB-UniRule"/>
</dbReference>
<comment type="catalytic activity">
    <reaction evidence="1 8">
        <text>1-(2-carboxyphenylamino)-1-deoxy-D-ribulose 5-phosphate + H(+) = (1S,2R)-1-C-(indol-3-yl)glycerol 3-phosphate + CO2 + H2O</text>
        <dbReference type="Rhea" id="RHEA:23476"/>
        <dbReference type="ChEBI" id="CHEBI:15377"/>
        <dbReference type="ChEBI" id="CHEBI:15378"/>
        <dbReference type="ChEBI" id="CHEBI:16526"/>
        <dbReference type="ChEBI" id="CHEBI:58613"/>
        <dbReference type="ChEBI" id="CHEBI:58866"/>
        <dbReference type="EC" id="4.1.1.48"/>
    </reaction>
</comment>
<comment type="caution">
    <text evidence="10">The sequence shown here is derived from an EMBL/GenBank/DDBJ whole genome shotgun (WGS) entry which is preliminary data.</text>
</comment>
<keyword evidence="11" id="KW-1185">Reference proteome</keyword>
<evidence type="ECO:0000256" key="5">
    <source>
        <dbReference type="ARBA" id="ARBA00022822"/>
    </source>
</evidence>
<evidence type="ECO:0000313" key="11">
    <source>
        <dbReference type="Proteomes" id="UP000256763"/>
    </source>
</evidence>
<dbReference type="GO" id="GO:0000162">
    <property type="term" value="P:L-tryptophan biosynthetic process"/>
    <property type="evidence" value="ECO:0007669"/>
    <property type="project" value="UniProtKB-UniRule"/>
</dbReference>
<name>A0A3E0X442_9GAMM</name>
<keyword evidence="6 8" id="KW-0057">Aromatic amino acid biosynthesis</keyword>
<dbReference type="NCBIfam" id="NF001373">
    <property type="entry name" value="PRK00278.1-6"/>
    <property type="match status" value="1"/>
</dbReference>
<evidence type="ECO:0000256" key="8">
    <source>
        <dbReference type="HAMAP-Rule" id="MF_00134"/>
    </source>
</evidence>
<sequence>MTQETPDVLKKILRRKAEEVGERSLAIDYKTLQARVADLPPPRGFVAQLQRHIAAGRAGVIAEIKRASPSKGLIREHYDPAAIARTYEAAGASCLSVLTDRDFFQGSDEHLQVAREACSLPVLRKDFVIDPYQIYEARLLGADCVLLIVAALGDPLLRELYEIARSLQLDVLVEVHDAEEMARALALNPPMVGVNNRNLRTFDTDIKTTLALRGQVPAGVTLITESGIHTREEVELMTENGIHGFLIGESFMRSSDPGEKLRELFS</sequence>
<dbReference type="InterPro" id="IPR045186">
    <property type="entry name" value="Indole-3-glycerol_P_synth"/>
</dbReference>
<gene>
    <name evidence="8 10" type="primary">trpC</name>
    <name evidence="10" type="ORF">CAL65_01550</name>
</gene>
<dbReference type="OrthoDB" id="9804217at2"/>
<evidence type="ECO:0000256" key="3">
    <source>
        <dbReference type="ARBA" id="ARBA00022605"/>
    </source>
</evidence>
<keyword evidence="3 8" id="KW-0028">Amino-acid biosynthesis</keyword>
<dbReference type="NCBIfam" id="NF001377">
    <property type="entry name" value="PRK00278.2-4"/>
    <property type="match status" value="1"/>
</dbReference>
<comment type="pathway">
    <text evidence="2 8">Amino-acid biosynthesis; L-tryptophan biosynthesis; L-tryptophan from chorismate: step 4/5.</text>
</comment>
<dbReference type="RefSeq" id="WP_116300545.1">
    <property type="nucleotide sequence ID" value="NZ_NFZV01000001.1"/>
</dbReference>
<evidence type="ECO:0000256" key="1">
    <source>
        <dbReference type="ARBA" id="ARBA00001633"/>
    </source>
</evidence>
<proteinExistence type="inferred from homology"/>
<dbReference type="SUPFAM" id="SSF51366">
    <property type="entry name" value="Ribulose-phoshate binding barrel"/>
    <property type="match status" value="1"/>
</dbReference>
<dbReference type="PANTHER" id="PTHR22854">
    <property type="entry name" value="TRYPTOPHAN BIOSYNTHESIS PROTEIN"/>
    <property type="match status" value="1"/>
</dbReference>
<protein>
    <recommendedName>
        <fullName evidence="8">Indole-3-glycerol phosphate synthase</fullName>
        <shortName evidence="8">IGPS</shortName>
        <ecNumber evidence="8">4.1.1.48</ecNumber>
    </recommendedName>
</protein>
<dbReference type="PROSITE" id="PS00614">
    <property type="entry name" value="IGPS"/>
    <property type="match status" value="1"/>
</dbReference>
<evidence type="ECO:0000313" key="10">
    <source>
        <dbReference type="EMBL" id="RFA39494.1"/>
    </source>
</evidence>
<reference evidence="11" key="1">
    <citation type="submission" date="2017-05" db="EMBL/GenBank/DDBJ databases">
        <authorList>
            <person name="Sharma S."/>
            <person name="Sidhu C."/>
            <person name="Pinnaka A.K."/>
        </authorList>
    </citation>
    <scope>NUCLEOTIDE SEQUENCE [LARGE SCALE GENOMIC DNA]</scope>
    <source>
        <strain evidence="11">AK93</strain>
    </source>
</reference>
<dbReference type="PANTHER" id="PTHR22854:SF2">
    <property type="entry name" value="INDOLE-3-GLYCEROL-PHOSPHATE SYNTHASE"/>
    <property type="match status" value="1"/>
</dbReference>
<keyword evidence="7 8" id="KW-0456">Lyase</keyword>
<evidence type="ECO:0000256" key="4">
    <source>
        <dbReference type="ARBA" id="ARBA00022793"/>
    </source>
</evidence>
<dbReference type="AlphaFoldDB" id="A0A3E0X442"/>
<organism evidence="10 11">
    <name type="scientific">Alkalilimnicola ehrlichii</name>
    <dbReference type="NCBI Taxonomy" id="351052"/>
    <lineage>
        <taxon>Bacteria</taxon>
        <taxon>Pseudomonadati</taxon>
        <taxon>Pseudomonadota</taxon>
        <taxon>Gammaproteobacteria</taxon>
        <taxon>Chromatiales</taxon>
        <taxon>Ectothiorhodospiraceae</taxon>
        <taxon>Alkalilimnicola</taxon>
    </lineage>
</organism>
<dbReference type="InterPro" id="IPR013798">
    <property type="entry name" value="Indole-3-glycerol_P_synth_dom"/>
</dbReference>